<dbReference type="Gene3D" id="3.40.50.450">
    <property type="match status" value="1"/>
</dbReference>
<dbReference type="InterPro" id="IPR039470">
    <property type="entry name" value="Nuc_deoxyri_tr2"/>
</dbReference>
<dbReference type="Proteomes" id="UP000011086">
    <property type="component" value="Unassembled WGS sequence"/>
</dbReference>
<gene>
    <name evidence="1" type="ORF">OOU_Y34scaffold00092g14</name>
</gene>
<accession>A0AA97P9E7</accession>
<evidence type="ECO:0000313" key="1">
    <source>
        <dbReference type="EMBL" id="ELQ44321.1"/>
    </source>
</evidence>
<dbReference type="Pfam" id="PF15891">
    <property type="entry name" value="Nuc_deoxyri_tr2"/>
    <property type="match status" value="1"/>
</dbReference>
<reference evidence="1" key="1">
    <citation type="journal article" date="2012" name="PLoS Genet.">
        <title>Comparative analysis of the genomes of two field isolates of the rice blast fungus Magnaporthe oryzae.</title>
        <authorList>
            <person name="Xue M."/>
            <person name="Yang J."/>
            <person name="Li Z."/>
            <person name="Hu S."/>
            <person name="Yao N."/>
            <person name="Dean R.A."/>
            <person name="Zhao W."/>
            <person name="Shen M."/>
            <person name="Zhang H."/>
            <person name="Li C."/>
            <person name="Liu L."/>
            <person name="Cao L."/>
            <person name="Xu X."/>
            <person name="Xing Y."/>
            <person name="Hsiang T."/>
            <person name="Zhang Z."/>
            <person name="Xu J.R."/>
            <person name="Peng Y.L."/>
        </authorList>
    </citation>
    <scope>NUCLEOTIDE SEQUENCE</scope>
    <source>
        <strain evidence="1">Y34</strain>
    </source>
</reference>
<dbReference type="EMBL" id="JH793566">
    <property type="protein sequence ID" value="ELQ44321.1"/>
    <property type="molecule type" value="Genomic_DNA"/>
</dbReference>
<name>A0AA97P9E7_PYRO3</name>
<protein>
    <submittedName>
        <fullName evidence="1">Uncharacterized protein</fullName>
    </submittedName>
</protein>
<dbReference type="AlphaFoldDB" id="A0AA97P9E7"/>
<proteinExistence type="predicted"/>
<organism evidence="1">
    <name type="scientific">Pyricularia oryzae (strain Y34)</name>
    <name type="common">Rice blast fungus</name>
    <name type="synonym">Magnaporthe oryzae</name>
    <dbReference type="NCBI Taxonomy" id="1143189"/>
    <lineage>
        <taxon>Eukaryota</taxon>
        <taxon>Fungi</taxon>
        <taxon>Dikarya</taxon>
        <taxon>Ascomycota</taxon>
        <taxon>Pezizomycotina</taxon>
        <taxon>Sordariomycetes</taxon>
        <taxon>Sordariomycetidae</taxon>
        <taxon>Magnaporthales</taxon>
        <taxon>Pyriculariaceae</taxon>
        <taxon>Pyricularia</taxon>
    </lineage>
</organism>
<sequence length="227" mass="25709">MALRARCLPKDEAPTARYQILHAMQREVFGYQRIVYLAGSTTGSGTADWREALVGSLAHLPVTWVDPSRPEWDESWREDYDHEPFREHVKWELDMKRRADLVVVHLAASSRPSDGLLELGEMAGARRRCKVVCENGYQKRGDVVMLCQRHEIAVFGSVDTAQSATVGRAGDKISLLFIIDHKSRLDASDVLVRVATSTTPAEVKGVHSWASIETFEPYHLPELRWKR</sequence>